<dbReference type="InterPro" id="IPR002048">
    <property type="entry name" value="EF_hand_dom"/>
</dbReference>
<dbReference type="GO" id="GO:0005509">
    <property type="term" value="F:calcium ion binding"/>
    <property type="evidence" value="ECO:0007669"/>
    <property type="project" value="InterPro"/>
</dbReference>
<dbReference type="PROSITE" id="PS00018">
    <property type="entry name" value="EF_HAND_1"/>
    <property type="match status" value="1"/>
</dbReference>
<reference evidence="3" key="1">
    <citation type="submission" date="2015-04" db="EMBL/GenBank/DDBJ databases">
        <title>The genome sequence of the plant pathogenic Rhizarian Plasmodiophora brassicae reveals insights in its biotrophic life cycle and the origin of chitin synthesis.</title>
        <authorList>
            <person name="Schwelm A."/>
            <person name="Fogelqvist J."/>
            <person name="Knaust A."/>
            <person name="Julke S."/>
            <person name="Lilja T."/>
            <person name="Dhandapani V."/>
            <person name="Bonilla-Rosso G."/>
            <person name="Karlsson M."/>
            <person name="Shevchenko A."/>
            <person name="Choi S.R."/>
            <person name="Kim H.G."/>
            <person name="Park J.Y."/>
            <person name="Lim Y.P."/>
            <person name="Ludwig-Muller J."/>
            <person name="Dixelius C."/>
        </authorList>
    </citation>
    <scope>NUCLEOTIDE SEQUENCE</scope>
    <source>
        <tissue evidence="3">Potato root galls</tissue>
    </source>
</reference>
<proteinExistence type="predicted"/>
<evidence type="ECO:0000259" key="2">
    <source>
        <dbReference type="PROSITE" id="PS50222"/>
    </source>
</evidence>
<evidence type="ECO:0000313" key="3">
    <source>
        <dbReference type="EMBL" id="CRZ02568.1"/>
    </source>
</evidence>
<accession>A0A0H5QKN0</accession>
<dbReference type="SUPFAM" id="SSF47473">
    <property type="entry name" value="EF-hand"/>
    <property type="match status" value="1"/>
</dbReference>
<dbReference type="InterPro" id="IPR018247">
    <property type="entry name" value="EF_Hand_1_Ca_BS"/>
</dbReference>
<dbReference type="AlphaFoldDB" id="A0A0H5QKN0"/>
<dbReference type="Gene3D" id="1.10.238.10">
    <property type="entry name" value="EF-hand"/>
    <property type="match status" value="1"/>
</dbReference>
<organism evidence="3">
    <name type="scientific">Spongospora subterranea</name>
    <dbReference type="NCBI Taxonomy" id="70186"/>
    <lineage>
        <taxon>Eukaryota</taxon>
        <taxon>Sar</taxon>
        <taxon>Rhizaria</taxon>
        <taxon>Endomyxa</taxon>
        <taxon>Phytomyxea</taxon>
        <taxon>Plasmodiophorida</taxon>
        <taxon>Plasmodiophoridae</taxon>
        <taxon>Spongospora</taxon>
    </lineage>
</organism>
<dbReference type="InterPro" id="IPR011992">
    <property type="entry name" value="EF-hand-dom_pair"/>
</dbReference>
<dbReference type="EMBL" id="HACM01002126">
    <property type="protein sequence ID" value="CRZ02568.1"/>
    <property type="molecule type" value="Transcribed_RNA"/>
</dbReference>
<sequence length="165" mass="18614">MADDQFLDAFSSFMMELRCHDLPEARRNRILFQVQDSLTSILTQNGIVCVHGEESSSAIKDDCQNGQHERLRPILKLVGRAILTEHPDHMKTREIFTLLDMDHDGVISAKDLQSGLLIHMKLEILPSQIKDMMSGFENADPGALHYFEFVQFLQAAMQAADEAGN</sequence>
<feature type="domain" description="EF-hand" evidence="2">
    <location>
        <begin position="87"/>
        <end position="122"/>
    </location>
</feature>
<dbReference type="PROSITE" id="PS50222">
    <property type="entry name" value="EF_HAND_2"/>
    <property type="match status" value="1"/>
</dbReference>
<evidence type="ECO:0000256" key="1">
    <source>
        <dbReference type="ARBA" id="ARBA00022837"/>
    </source>
</evidence>
<name>A0A0H5QKN0_9EUKA</name>
<keyword evidence="1" id="KW-0106">Calcium</keyword>
<protein>
    <recommendedName>
        <fullName evidence="2">EF-hand domain-containing protein</fullName>
    </recommendedName>
</protein>